<keyword evidence="9" id="KW-1185">Reference proteome</keyword>
<feature type="transmembrane region" description="Helical" evidence="6">
    <location>
        <begin position="6"/>
        <end position="23"/>
    </location>
</feature>
<dbReference type="InterPro" id="IPR018076">
    <property type="entry name" value="T2SS_GspF_dom"/>
</dbReference>
<dbReference type="PANTHER" id="PTHR35007">
    <property type="entry name" value="INTEGRAL MEMBRANE PROTEIN-RELATED"/>
    <property type="match status" value="1"/>
</dbReference>
<gene>
    <name evidence="8" type="ORF">EBB54_24820</name>
</gene>
<evidence type="ECO:0000256" key="6">
    <source>
        <dbReference type="SAM" id="Phobius"/>
    </source>
</evidence>
<feature type="transmembrane region" description="Helical" evidence="6">
    <location>
        <begin position="264"/>
        <end position="285"/>
    </location>
</feature>
<feature type="transmembrane region" description="Helical" evidence="6">
    <location>
        <begin position="85"/>
        <end position="111"/>
    </location>
</feature>
<keyword evidence="2" id="KW-1003">Cell membrane</keyword>
<accession>A0A426DN59</accession>
<evidence type="ECO:0000313" key="9">
    <source>
        <dbReference type="Proteomes" id="UP000274920"/>
    </source>
</evidence>
<comment type="subcellular location">
    <subcellularLocation>
        <location evidence="1">Cell membrane</location>
        <topology evidence="1">Multi-pass membrane protein</topology>
    </subcellularLocation>
</comment>
<feature type="transmembrane region" description="Helical" evidence="6">
    <location>
        <begin position="117"/>
        <end position="136"/>
    </location>
</feature>
<organism evidence="8 9">
    <name type="scientific">Schaedlerella arabinosiphila</name>
    <dbReference type="NCBI Taxonomy" id="2044587"/>
    <lineage>
        <taxon>Bacteria</taxon>
        <taxon>Bacillati</taxon>
        <taxon>Bacillota</taxon>
        <taxon>Clostridia</taxon>
        <taxon>Lachnospirales</taxon>
        <taxon>Lachnospiraceae</taxon>
        <taxon>Schaedlerella</taxon>
    </lineage>
</organism>
<keyword evidence="4 6" id="KW-1133">Transmembrane helix</keyword>
<name>A0A426DN59_9FIRM</name>
<evidence type="ECO:0000256" key="5">
    <source>
        <dbReference type="ARBA" id="ARBA00023136"/>
    </source>
</evidence>
<evidence type="ECO:0000256" key="2">
    <source>
        <dbReference type="ARBA" id="ARBA00022475"/>
    </source>
</evidence>
<evidence type="ECO:0000256" key="1">
    <source>
        <dbReference type="ARBA" id="ARBA00004651"/>
    </source>
</evidence>
<evidence type="ECO:0000256" key="3">
    <source>
        <dbReference type="ARBA" id="ARBA00022692"/>
    </source>
</evidence>
<dbReference type="PANTHER" id="PTHR35007:SF4">
    <property type="entry name" value="CONSERVED TRANSMEMBRANE PROTEIN-RELATED"/>
    <property type="match status" value="1"/>
</dbReference>
<dbReference type="EMBL" id="RHJS01000002">
    <property type="protein sequence ID" value="RRK34194.1"/>
    <property type="molecule type" value="Genomic_DNA"/>
</dbReference>
<reference evidence="8" key="1">
    <citation type="submission" date="2018-10" db="EMBL/GenBank/DDBJ databases">
        <title>Schaedlerella arabinophila gen. nov. sp. nov., isolated from the mouse intestinal tract and comparative analysis with the genome of the closely related altered Schaedler flora strain ASF502.</title>
        <authorList>
            <person name="Miyake S."/>
            <person name="Soh M."/>
            <person name="Seedorf H."/>
        </authorList>
    </citation>
    <scope>NUCLEOTIDE SEQUENCE [LARGE SCALE GENOMIC DNA]</scope>
    <source>
        <strain evidence="8">DSM 106076</strain>
    </source>
</reference>
<dbReference type="GO" id="GO:0005886">
    <property type="term" value="C:plasma membrane"/>
    <property type="evidence" value="ECO:0007669"/>
    <property type="project" value="UniProtKB-SubCell"/>
</dbReference>
<protein>
    <submittedName>
        <fullName evidence="8">Secretion protein F</fullName>
    </submittedName>
</protein>
<evidence type="ECO:0000259" key="7">
    <source>
        <dbReference type="Pfam" id="PF00482"/>
    </source>
</evidence>
<dbReference type="Proteomes" id="UP000274920">
    <property type="component" value="Unassembled WGS sequence"/>
</dbReference>
<sequence>MDIGRIWILGIATILVLFWMILAEKYEGTYAALVNSIDPEQYKYPELFCIGFALMKFLKIDSKSKNARKRIKEIAEVQGKRYAEYYFYVINAAKWTYGFTVLVLLVLLGALGNEPMAVLMGIVLAGLVMWYVEELLNDKLEARRDELLADMPQMLSKLTLLVNSGMVVREAWKKVAYGSDRELYREMQLTVTEVQNGITEIDAYRNFAERCSIKQIRRFTSTMIQNMQKGNSEISYFLKELSDEMWEEKKHLVKRKGEAANSKLMIPTTMIFIGILIMIMVPAFLNM</sequence>
<dbReference type="AlphaFoldDB" id="A0A426DN59"/>
<evidence type="ECO:0000313" key="8">
    <source>
        <dbReference type="EMBL" id="RRK34194.1"/>
    </source>
</evidence>
<dbReference type="RefSeq" id="WP_125129350.1">
    <property type="nucleotide sequence ID" value="NZ_RHJS01000002.1"/>
</dbReference>
<evidence type="ECO:0000256" key="4">
    <source>
        <dbReference type="ARBA" id="ARBA00022989"/>
    </source>
</evidence>
<dbReference type="Pfam" id="PF00482">
    <property type="entry name" value="T2SSF"/>
    <property type="match status" value="1"/>
</dbReference>
<feature type="domain" description="Type II secretion system protein GspF" evidence="7">
    <location>
        <begin position="155"/>
        <end position="282"/>
    </location>
</feature>
<comment type="caution">
    <text evidence="8">The sequence shown here is derived from an EMBL/GenBank/DDBJ whole genome shotgun (WGS) entry which is preliminary data.</text>
</comment>
<proteinExistence type="predicted"/>
<keyword evidence="5 6" id="KW-0472">Membrane</keyword>
<keyword evidence="3 6" id="KW-0812">Transmembrane</keyword>